<dbReference type="EMBL" id="JBBPCC010000001">
    <property type="protein sequence ID" value="MEK8126410.1"/>
    <property type="molecule type" value="Genomic_DNA"/>
</dbReference>
<name>A0ABU9DC49_9BACL</name>
<comment type="caution">
    <text evidence="2">The sequence shown here is derived from an EMBL/GenBank/DDBJ whole genome shotgun (WGS) entry which is preliminary data.</text>
</comment>
<dbReference type="InterPro" id="IPR016195">
    <property type="entry name" value="Pol/histidinol_Pase-like"/>
</dbReference>
<evidence type="ECO:0000313" key="2">
    <source>
        <dbReference type="EMBL" id="MEK8126410.1"/>
    </source>
</evidence>
<evidence type="ECO:0000259" key="1">
    <source>
        <dbReference type="SMART" id="SM00481"/>
    </source>
</evidence>
<evidence type="ECO:0000313" key="3">
    <source>
        <dbReference type="Proteomes" id="UP001469365"/>
    </source>
</evidence>
<keyword evidence="3" id="KW-1185">Reference proteome</keyword>
<dbReference type="Pfam" id="PF02811">
    <property type="entry name" value="PHP"/>
    <property type="match status" value="1"/>
</dbReference>
<accession>A0ABU9DC49</accession>
<gene>
    <name evidence="2" type="ORF">WMW72_00620</name>
</gene>
<reference evidence="2 3" key="1">
    <citation type="submission" date="2024-04" db="EMBL/GenBank/DDBJ databases">
        <title>draft genome sequnece of Paenibacillus filicis.</title>
        <authorList>
            <person name="Kim D.-U."/>
        </authorList>
    </citation>
    <scope>NUCLEOTIDE SEQUENCE [LARGE SCALE GENOMIC DNA]</scope>
    <source>
        <strain evidence="2 3">KACC14197</strain>
    </source>
</reference>
<dbReference type="Proteomes" id="UP001469365">
    <property type="component" value="Unassembled WGS sequence"/>
</dbReference>
<dbReference type="PANTHER" id="PTHR42924:SF3">
    <property type="entry name" value="POLYMERASE_HISTIDINOL PHOSPHATASE N-TERMINAL DOMAIN-CONTAINING PROTEIN"/>
    <property type="match status" value="1"/>
</dbReference>
<dbReference type="InterPro" id="IPR003141">
    <property type="entry name" value="Pol/His_phosphatase_N"/>
</dbReference>
<feature type="domain" description="Polymerase/histidinol phosphatase N-terminal" evidence="1">
    <location>
        <begin position="7"/>
        <end position="72"/>
    </location>
</feature>
<organism evidence="2 3">
    <name type="scientific">Paenibacillus filicis</name>
    <dbReference type="NCBI Taxonomy" id="669464"/>
    <lineage>
        <taxon>Bacteria</taxon>
        <taxon>Bacillati</taxon>
        <taxon>Bacillota</taxon>
        <taxon>Bacilli</taxon>
        <taxon>Bacillales</taxon>
        <taxon>Paenibacillaceae</taxon>
        <taxon>Paenibacillus</taxon>
    </lineage>
</organism>
<dbReference type="PANTHER" id="PTHR42924">
    <property type="entry name" value="EXONUCLEASE"/>
    <property type="match status" value="1"/>
</dbReference>
<proteinExistence type="predicted"/>
<dbReference type="InterPro" id="IPR004013">
    <property type="entry name" value="PHP_dom"/>
</dbReference>
<dbReference type="RefSeq" id="WP_341413469.1">
    <property type="nucleotide sequence ID" value="NZ_JBBPCC010000001.1"/>
</dbReference>
<protein>
    <submittedName>
        <fullName evidence="2">CehA/McbA family metallohydrolase</fullName>
    </submittedName>
</protein>
<dbReference type="InterPro" id="IPR052018">
    <property type="entry name" value="PHP_domain"/>
</dbReference>
<dbReference type="Gene3D" id="3.20.20.140">
    <property type="entry name" value="Metal-dependent hydrolases"/>
    <property type="match status" value="1"/>
</dbReference>
<dbReference type="SUPFAM" id="SSF89550">
    <property type="entry name" value="PHP domain-like"/>
    <property type="match status" value="1"/>
</dbReference>
<dbReference type="SMART" id="SM00481">
    <property type="entry name" value="POLIIIAc"/>
    <property type="match status" value="1"/>
</dbReference>
<dbReference type="NCBIfam" id="NF038032">
    <property type="entry name" value="CehA_McbA_metalo"/>
    <property type="match status" value="1"/>
</dbReference>
<sequence length="336" mass="37307">MRSWLPYELHTHTFHSDGEHSLQELAASAKDIGLRGIAMTDHNTMSPLLDRQAVEKSTGLHIVQGMEWTTFFGHMLVMGITRYVDWRDLGIDEIHKGIERVHEQGGIVGIAHPFRAGSPLCTGCYWEYEIADWHDIDYIEVWSYTLPSMLTSNQRAFRMWTDLLNQGYRITGVCGRDWHSSAVKPSDPVAVTYLQLEPEEASGTVQDRQVVEAIAKGTVSVTMGPLLLLGLASQGNGSTYGIGDEVPAPHAQSAWEATVKLDMSERSEHWQLTDTDMTVVLVGNLGRIAELAVVSSSLTVSCPIQTEGLSWLRAELHGGIAHCRTMIAFTNPIYFQ</sequence>